<reference evidence="1" key="1">
    <citation type="submission" date="2018-02" db="EMBL/GenBank/DDBJ databases">
        <title>Rhizophora mucronata_Transcriptome.</title>
        <authorList>
            <person name="Meera S.P."/>
            <person name="Sreeshan A."/>
            <person name="Augustine A."/>
        </authorList>
    </citation>
    <scope>NUCLEOTIDE SEQUENCE</scope>
    <source>
        <tissue evidence="1">Leaf</tissue>
    </source>
</reference>
<evidence type="ECO:0000313" key="1">
    <source>
        <dbReference type="EMBL" id="MBX44730.1"/>
    </source>
</evidence>
<protein>
    <submittedName>
        <fullName evidence="1">Uncharacterized protein</fullName>
    </submittedName>
</protein>
<sequence>MLQGCNSGLVGIYFMYPVPGVRSIHSFLRFRSHC</sequence>
<dbReference type="AlphaFoldDB" id="A0A2P2NQP8"/>
<accession>A0A2P2NQP8</accession>
<dbReference type="EMBL" id="GGEC01064246">
    <property type="protein sequence ID" value="MBX44730.1"/>
    <property type="molecule type" value="Transcribed_RNA"/>
</dbReference>
<name>A0A2P2NQP8_RHIMU</name>
<proteinExistence type="predicted"/>
<organism evidence="1">
    <name type="scientific">Rhizophora mucronata</name>
    <name type="common">Asiatic mangrove</name>
    <dbReference type="NCBI Taxonomy" id="61149"/>
    <lineage>
        <taxon>Eukaryota</taxon>
        <taxon>Viridiplantae</taxon>
        <taxon>Streptophyta</taxon>
        <taxon>Embryophyta</taxon>
        <taxon>Tracheophyta</taxon>
        <taxon>Spermatophyta</taxon>
        <taxon>Magnoliopsida</taxon>
        <taxon>eudicotyledons</taxon>
        <taxon>Gunneridae</taxon>
        <taxon>Pentapetalae</taxon>
        <taxon>rosids</taxon>
        <taxon>fabids</taxon>
        <taxon>Malpighiales</taxon>
        <taxon>Rhizophoraceae</taxon>
        <taxon>Rhizophora</taxon>
    </lineage>
</organism>